<gene>
    <name evidence="1" type="ORF">MEUPH1_LOCUS14988</name>
</gene>
<sequence>MDWIYSKEQLVDQIQTQNIALHGDHIMFFQYLLQKNFNYEFFCSNNELQVPEAMVDMVALNSNQKHIQILFKPLSYINISEMGHWVCSYYDTQNIFICDSATIKTGHINYDKVLHKLFPSYFLKGGCCLNNNVLNLKLKNDGKTSHDFKELMNLQQSINKKYLECKNYNQRNEHVVQVDLKQNVDS</sequence>
<proteinExistence type="predicted"/>
<protein>
    <recommendedName>
        <fullName evidence="3">Ubiquitin-like protease family profile domain-containing protein</fullName>
    </recommendedName>
</protein>
<evidence type="ECO:0000313" key="2">
    <source>
        <dbReference type="Proteomes" id="UP001160148"/>
    </source>
</evidence>
<keyword evidence="2" id="KW-1185">Reference proteome</keyword>
<accession>A0AAV0WVR1</accession>
<reference evidence="1 2" key="1">
    <citation type="submission" date="2023-01" db="EMBL/GenBank/DDBJ databases">
        <authorList>
            <person name="Whitehead M."/>
        </authorList>
    </citation>
    <scope>NUCLEOTIDE SEQUENCE [LARGE SCALE GENOMIC DNA]</scope>
</reference>
<comment type="caution">
    <text evidence="1">The sequence shown here is derived from an EMBL/GenBank/DDBJ whole genome shotgun (WGS) entry which is preliminary data.</text>
</comment>
<dbReference type="EMBL" id="CARXXK010000002">
    <property type="protein sequence ID" value="CAI6359592.1"/>
    <property type="molecule type" value="Genomic_DNA"/>
</dbReference>
<dbReference type="AlphaFoldDB" id="A0AAV0WVR1"/>
<evidence type="ECO:0008006" key="3">
    <source>
        <dbReference type="Google" id="ProtNLM"/>
    </source>
</evidence>
<evidence type="ECO:0000313" key="1">
    <source>
        <dbReference type="EMBL" id="CAI6359592.1"/>
    </source>
</evidence>
<name>A0AAV0WVR1_9HEMI</name>
<organism evidence="1 2">
    <name type="scientific">Macrosiphum euphorbiae</name>
    <name type="common">potato aphid</name>
    <dbReference type="NCBI Taxonomy" id="13131"/>
    <lineage>
        <taxon>Eukaryota</taxon>
        <taxon>Metazoa</taxon>
        <taxon>Ecdysozoa</taxon>
        <taxon>Arthropoda</taxon>
        <taxon>Hexapoda</taxon>
        <taxon>Insecta</taxon>
        <taxon>Pterygota</taxon>
        <taxon>Neoptera</taxon>
        <taxon>Paraneoptera</taxon>
        <taxon>Hemiptera</taxon>
        <taxon>Sternorrhyncha</taxon>
        <taxon>Aphidomorpha</taxon>
        <taxon>Aphidoidea</taxon>
        <taxon>Aphididae</taxon>
        <taxon>Macrosiphini</taxon>
        <taxon>Macrosiphum</taxon>
    </lineage>
</organism>
<dbReference type="Proteomes" id="UP001160148">
    <property type="component" value="Unassembled WGS sequence"/>
</dbReference>